<feature type="transmembrane region" description="Helical" evidence="5">
    <location>
        <begin position="70"/>
        <end position="89"/>
    </location>
</feature>
<accession>A0A495S9I2</accession>
<dbReference type="InterPro" id="IPR052527">
    <property type="entry name" value="Metal_cation-efflux_comp"/>
</dbReference>
<gene>
    <name evidence="6" type="ORF">BCF58_2980</name>
</gene>
<keyword evidence="4 5" id="KW-0472">Membrane</keyword>
<proteinExistence type="predicted"/>
<evidence type="ECO:0000256" key="2">
    <source>
        <dbReference type="ARBA" id="ARBA00022692"/>
    </source>
</evidence>
<keyword evidence="7" id="KW-1185">Reference proteome</keyword>
<name>A0A495S9I2_9FLAO</name>
<dbReference type="Pfam" id="PF04140">
    <property type="entry name" value="ICMT"/>
    <property type="match status" value="1"/>
</dbReference>
<comment type="subcellular location">
    <subcellularLocation>
        <location evidence="1">Membrane</location>
        <topology evidence="1">Multi-pass membrane protein</topology>
    </subcellularLocation>
</comment>
<evidence type="ECO:0000256" key="5">
    <source>
        <dbReference type="SAM" id="Phobius"/>
    </source>
</evidence>
<keyword evidence="2 5" id="KW-0812">Transmembrane</keyword>
<evidence type="ECO:0000313" key="6">
    <source>
        <dbReference type="EMBL" id="RKS96553.1"/>
    </source>
</evidence>
<feature type="transmembrane region" description="Helical" evidence="5">
    <location>
        <begin position="123"/>
        <end position="148"/>
    </location>
</feature>
<dbReference type="OrthoDB" id="9809773at2"/>
<organism evidence="6 7">
    <name type="scientific">Chryseobacterium defluvii</name>
    <dbReference type="NCBI Taxonomy" id="160396"/>
    <lineage>
        <taxon>Bacteria</taxon>
        <taxon>Pseudomonadati</taxon>
        <taxon>Bacteroidota</taxon>
        <taxon>Flavobacteriia</taxon>
        <taxon>Flavobacteriales</taxon>
        <taxon>Weeksellaceae</taxon>
        <taxon>Chryseobacterium group</taxon>
        <taxon>Chryseobacterium</taxon>
    </lineage>
</organism>
<dbReference type="PANTHER" id="PTHR43847">
    <property type="entry name" value="BLL3993 PROTEIN"/>
    <property type="match status" value="1"/>
</dbReference>
<dbReference type="GO" id="GO:0004671">
    <property type="term" value="F:protein C-terminal S-isoprenylcysteine carboxyl O-methyltransferase activity"/>
    <property type="evidence" value="ECO:0007669"/>
    <property type="project" value="InterPro"/>
</dbReference>
<evidence type="ECO:0000313" key="7">
    <source>
        <dbReference type="Proteomes" id="UP000272428"/>
    </source>
</evidence>
<feature type="transmembrane region" description="Helical" evidence="5">
    <location>
        <begin position="42"/>
        <end position="64"/>
    </location>
</feature>
<evidence type="ECO:0000256" key="4">
    <source>
        <dbReference type="ARBA" id="ARBA00023136"/>
    </source>
</evidence>
<dbReference type="Gene3D" id="1.20.120.1630">
    <property type="match status" value="1"/>
</dbReference>
<dbReference type="GO" id="GO:0032259">
    <property type="term" value="P:methylation"/>
    <property type="evidence" value="ECO:0007669"/>
    <property type="project" value="UniProtKB-KW"/>
</dbReference>
<keyword evidence="3 5" id="KW-1133">Transmembrane helix</keyword>
<dbReference type="GO" id="GO:0016020">
    <property type="term" value="C:membrane"/>
    <property type="evidence" value="ECO:0007669"/>
    <property type="project" value="UniProtKB-SubCell"/>
</dbReference>
<sequence>METLNAVFYISMAVWFLSEIIYKRKLRSEAKDLKKDSSTLSILWIVIILSVASAVTVSYLFRFPIADKSWIFYIGEAFVLLGIGFRWVIIRSLGKYFTVDVAIRENHKIKKEGFYKYIRHPSYAFSLLTFLGLGLFLNNWFSLILAFIPPFLAFSYRIKIEERALVEEFGDEYIQYIRKTKRLIPYVY</sequence>
<keyword evidence="6" id="KW-0489">Methyltransferase</keyword>
<dbReference type="Proteomes" id="UP000272428">
    <property type="component" value="Unassembled WGS sequence"/>
</dbReference>
<keyword evidence="6" id="KW-0808">Transferase</keyword>
<evidence type="ECO:0000256" key="1">
    <source>
        <dbReference type="ARBA" id="ARBA00004141"/>
    </source>
</evidence>
<evidence type="ECO:0000256" key="3">
    <source>
        <dbReference type="ARBA" id="ARBA00022989"/>
    </source>
</evidence>
<dbReference type="PANTHER" id="PTHR43847:SF1">
    <property type="entry name" value="BLL3993 PROTEIN"/>
    <property type="match status" value="1"/>
</dbReference>
<protein>
    <submittedName>
        <fullName evidence="6">Protein-S-isoprenylcysteine O-methyltransferase Ste14</fullName>
    </submittedName>
</protein>
<dbReference type="RefSeq" id="WP_121462548.1">
    <property type="nucleotide sequence ID" value="NZ_RBXB01000003.1"/>
</dbReference>
<dbReference type="AlphaFoldDB" id="A0A495S9I2"/>
<dbReference type="InterPro" id="IPR007269">
    <property type="entry name" value="ICMT_MeTrfase"/>
</dbReference>
<feature type="transmembrane region" description="Helical" evidence="5">
    <location>
        <begin position="6"/>
        <end position="22"/>
    </location>
</feature>
<dbReference type="EMBL" id="RBXB01000003">
    <property type="protein sequence ID" value="RKS96553.1"/>
    <property type="molecule type" value="Genomic_DNA"/>
</dbReference>
<reference evidence="6 7" key="1">
    <citation type="submission" date="2018-10" db="EMBL/GenBank/DDBJ databases">
        <title>Genomic Encyclopedia of Archaeal and Bacterial Type Strains, Phase II (KMG-II): from individual species to whole genera.</title>
        <authorList>
            <person name="Goeker M."/>
        </authorList>
    </citation>
    <scope>NUCLEOTIDE SEQUENCE [LARGE SCALE GENOMIC DNA]</scope>
    <source>
        <strain evidence="6 7">DSM 14219</strain>
    </source>
</reference>
<comment type="caution">
    <text evidence="6">The sequence shown here is derived from an EMBL/GenBank/DDBJ whole genome shotgun (WGS) entry which is preliminary data.</text>
</comment>